<evidence type="ECO:0000313" key="2">
    <source>
        <dbReference type="Proteomes" id="UP000002039"/>
    </source>
</evidence>
<accession>A0ABP2EXA8</accession>
<dbReference type="GeneID" id="69026130"/>
<organism evidence="1 2">
    <name type="scientific">Ajellomyces dermatitidis (strain ER-3 / ATCC MYA-2586)</name>
    <name type="common">Blastomyces dermatitidis</name>
    <dbReference type="NCBI Taxonomy" id="559297"/>
    <lineage>
        <taxon>Eukaryota</taxon>
        <taxon>Fungi</taxon>
        <taxon>Dikarya</taxon>
        <taxon>Ascomycota</taxon>
        <taxon>Pezizomycotina</taxon>
        <taxon>Eurotiomycetes</taxon>
        <taxon>Eurotiomycetidae</taxon>
        <taxon>Onygenales</taxon>
        <taxon>Ajellomycetaceae</taxon>
        <taxon>Blastomyces</taxon>
    </lineage>
</organism>
<evidence type="ECO:0000313" key="1">
    <source>
        <dbReference type="EMBL" id="EEQ88768.1"/>
    </source>
</evidence>
<reference evidence="2" key="1">
    <citation type="journal article" date="2015" name="PLoS Genet.">
        <title>The dynamic genome and transcriptome of the human fungal pathogen Blastomyces and close relative Emmonsia.</title>
        <authorList>
            <person name="Munoz J.F."/>
            <person name="Gauthier G.M."/>
            <person name="Desjardins C.A."/>
            <person name="Gallo J.E."/>
            <person name="Holder J."/>
            <person name="Sullivan T.D."/>
            <person name="Marty A.J."/>
            <person name="Carmen J.C."/>
            <person name="Chen Z."/>
            <person name="Ding L."/>
            <person name="Gujja S."/>
            <person name="Magrini V."/>
            <person name="Misas E."/>
            <person name="Mitreva M."/>
            <person name="Priest M."/>
            <person name="Saif S."/>
            <person name="Whiston E.A."/>
            <person name="Young S."/>
            <person name="Zeng Q."/>
            <person name="Goldman W.E."/>
            <person name="Mardis E.R."/>
            <person name="Taylor J.W."/>
            <person name="McEwen J.G."/>
            <person name="Clay O.K."/>
            <person name="Klein B.S."/>
            <person name="Cuomo C.A."/>
        </authorList>
    </citation>
    <scope>NUCLEOTIDE SEQUENCE [LARGE SCALE GENOMIC DNA]</scope>
    <source>
        <strain evidence="2">ER-3 / ATCC MYA-2586</strain>
    </source>
</reference>
<dbReference type="RefSeq" id="XP_045275827.1">
    <property type="nucleotide sequence ID" value="XM_045419558.1"/>
</dbReference>
<dbReference type="EMBL" id="EQ999976">
    <property type="protein sequence ID" value="EEQ88768.1"/>
    <property type="molecule type" value="Genomic_DNA"/>
</dbReference>
<sequence>MVRGYQDVGTKPDAGKYDVLIAIRGQVVRLGRPRAEYSVKPSVALQNTDNRRGGAGQRACQAIDYEDEAEMAGTVGRVDRVREKARLSQEAVRMRNRLHVPTLKTHQICR</sequence>
<proteinExistence type="predicted"/>
<dbReference type="Proteomes" id="UP000002039">
    <property type="component" value="Unassembled WGS sequence"/>
</dbReference>
<protein>
    <submittedName>
        <fullName evidence="1">Uncharacterized protein</fullName>
    </submittedName>
</protein>
<name>A0ABP2EXA8_AJEDR</name>
<gene>
    <name evidence="1" type="ORF">BDCG_03888</name>
</gene>
<keyword evidence="2" id="KW-1185">Reference proteome</keyword>